<reference evidence="3" key="3">
    <citation type="submission" date="2025-04" db="UniProtKB">
        <authorList>
            <consortium name="RefSeq"/>
        </authorList>
    </citation>
    <scope>IDENTIFICATION</scope>
    <source>
        <strain evidence="3">CBS 304.34</strain>
    </source>
</reference>
<reference evidence="3" key="2">
    <citation type="submission" date="2020-04" db="EMBL/GenBank/DDBJ databases">
        <authorList>
            <consortium name="NCBI Genome Project"/>
        </authorList>
    </citation>
    <scope>NUCLEOTIDE SEQUENCE</scope>
    <source>
        <strain evidence="3">CBS 304.34</strain>
    </source>
</reference>
<reference evidence="1 3" key="1">
    <citation type="journal article" date="2020" name="Stud. Mycol.">
        <title>101 Dothideomycetes genomes: a test case for predicting lifestyles and emergence of pathogens.</title>
        <authorList>
            <person name="Haridas S."/>
            <person name="Albert R."/>
            <person name="Binder M."/>
            <person name="Bloem J."/>
            <person name="Labutti K."/>
            <person name="Salamov A."/>
            <person name="Andreopoulos B."/>
            <person name="Baker S."/>
            <person name="Barry K."/>
            <person name="Bills G."/>
            <person name="Bluhm B."/>
            <person name="Cannon C."/>
            <person name="Castanera R."/>
            <person name="Culley D."/>
            <person name="Daum C."/>
            <person name="Ezra D."/>
            <person name="Gonzalez J."/>
            <person name="Henrissat B."/>
            <person name="Kuo A."/>
            <person name="Liang C."/>
            <person name="Lipzen A."/>
            <person name="Lutzoni F."/>
            <person name="Magnuson J."/>
            <person name="Mondo S."/>
            <person name="Nolan M."/>
            <person name="Ohm R."/>
            <person name="Pangilinan J."/>
            <person name="Park H.-J."/>
            <person name="Ramirez L."/>
            <person name="Alfaro M."/>
            <person name="Sun H."/>
            <person name="Tritt A."/>
            <person name="Yoshinaga Y."/>
            <person name="Zwiers L.-H."/>
            <person name="Turgeon B."/>
            <person name="Goodwin S."/>
            <person name="Spatafora J."/>
            <person name="Crous P."/>
            <person name="Grigoriev I."/>
        </authorList>
    </citation>
    <scope>NUCLEOTIDE SEQUENCE</scope>
    <source>
        <strain evidence="1 3">CBS 304.34</strain>
    </source>
</reference>
<dbReference type="AlphaFoldDB" id="A0A6A6YPK5"/>
<dbReference type="Proteomes" id="UP000504636">
    <property type="component" value="Unplaced"/>
</dbReference>
<sequence>MTDGSHIGVLRIVPSSLFMIQSESEEIPSLCELKDACSGWLTHYQIFTTEQKPHLTMDISITLDENEVFLHMHQSLWFGTCIPQSPQEVGSLFKIQFPVAIGPSLDAFTVLRDVYKIHAQDNPGLDRSYTASRIAFDFNPDVAQRWQTSYFTTRLAKRMESLIWGCTEDAIPIVAETYAYFLTFTPDERYLLFRDEEERAFVSLVLFELQDPVQGFWSLVAWTQRVLPIGKQVSLSFCQTQPLAAISFEAQVFLWPFKSESPKLFVCRHDAVGPVGRLIDLSECGSYLVIREGSSSPSQVLPVPSCIRRLLSEGEPRARQGAVEIAQGGDLIQFGNNNLSLAGLGIGSGSLIPKNSSIVAADGRAKGIGVVRSSDRVTIQLWESSGASADMRETQVELTKLPEWDCVESAAASIPAPRAGDDEIKVILNKKQRR</sequence>
<evidence type="ECO:0000313" key="2">
    <source>
        <dbReference type="Proteomes" id="UP000504636"/>
    </source>
</evidence>
<organism evidence="1">
    <name type="scientific">Mytilinidion resinicola</name>
    <dbReference type="NCBI Taxonomy" id="574789"/>
    <lineage>
        <taxon>Eukaryota</taxon>
        <taxon>Fungi</taxon>
        <taxon>Dikarya</taxon>
        <taxon>Ascomycota</taxon>
        <taxon>Pezizomycotina</taxon>
        <taxon>Dothideomycetes</taxon>
        <taxon>Pleosporomycetidae</taxon>
        <taxon>Mytilinidiales</taxon>
        <taxon>Mytilinidiaceae</taxon>
        <taxon>Mytilinidion</taxon>
    </lineage>
</organism>
<dbReference type="OrthoDB" id="5389400at2759"/>
<protein>
    <submittedName>
        <fullName evidence="1 3">Uncharacterized protein</fullName>
    </submittedName>
</protein>
<dbReference type="GeneID" id="54466304"/>
<name>A0A6A6YPK5_9PEZI</name>
<evidence type="ECO:0000313" key="3">
    <source>
        <dbReference type="RefSeq" id="XP_033577674.1"/>
    </source>
</evidence>
<evidence type="ECO:0000313" key="1">
    <source>
        <dbReference type="EMBL" id="KAF2810710.1"/>
    </source>
</evidence>
<proteinExistence type="predicted"/>
<accession>A0A6A6YPK5</accession>
<dbReference type="EMBL" id="MU003699">
    <property type="protein sequence ID" value="KAF2810710.1"/>
    <property type="molecule type" value="Genomic_DNA"/>
</dbReference>
<keyword evidence="2" id="KW-1185">Reference proteome</keyword>
<gene>
    <name evidence="1 3" type="ORF">BDZ99DRAFT_519397</name>
</gene>
<dbReference type="RefSeq" id="XP_033577674.1">
    <property type="nucleotide sequence ID" value="XM_033725411.1"/>
</dbReference>